<organism evidence="2 3">
    <name type="scientific">Enterovibrio gelatinilyticus</name>
    <dbReference type="NCBI Taxonomy" id="2899819"/>
    <lineage>
        <taxon>Bacteria</taxon>
        <taxon>Pseudomonadati</taxon>
        <taxon>Pseudomonadota</taxon>
        <taxon>Gammaproteobacteria</taxon>
        <taxon>Vibrionales</taxon>
        <taxon>Vibrionaceae</taxon>
        <taxon>Enterovibrio</taxon>
    </lineage>
</organism>
<dbReference type="InterPro" id="IPR029058">
    <property type="entry name" value="AB_hydrolase_fold"/>
</dbReference>
<gene>
    <name evidence="2" type="ORF">LRP50_12565</name>
</gene>
<keyword evidence="3" id="KW-1185">Reference proteome</keyword>
<keyword evidence="2" id="KW-0378">Hydrolase</keyword>
<evidence type="ECO:0000313" key="3">
    <source>
        <dbReference type="Proteomes" id="UP001149400"/>
    </source>
</evidence>
<dbReference type="InterPro" id="IPR002925">
    <property type="entry name" value="Dienelactn_hydro"/>
</dbReference>
<dbReference type="RefSeq" id="WP_274164811.1">
    <property type="nucleotide sequence ID" value="NZ_JAJUBC010000013.1"/>
</dbReference>
<dbReference type="Proteomes" id="UP001149400">
    <property type="component" value="Unassembled WGS sequence"/>
</dbReference>
<dbReference type="Gene3D" id="3.40.50.1820">
    <property type="entry name" value="alpha/beta hydrolase"/>
    <property type="match status" value="1"/>
</dbReference>
<reference evidence="2" key="1">
    <citation type="submission" date="2021-12" db="EMBL/GenBank/DDBJ databases">
        <title>Enterovibrio ZSDZ35 sp. nov. and Enterovibrio ZSDZ42 sp. nov., isolated from coastal seawater in Qingdao.</title>
        <authorList>
            <person name="Zhang P."/>
        </authorList>
    </citation>
    <scope>NUCLEOTIDE SEQUENCE</scope>
    <source>
        <strain evidence="2">ZSDZ42</strain>
    </source>
</reference>
<evidence type="ECO:0000259" key="1">
    <source>
        <dbReference type="Pfam" id="PF01738"/>
    </source>
</evidence>
<dbReference type="GO" id="GO:0016787">
    <property type="term" value="F:hydrolase activity"/>
    <property type="evidence" value="ECO:0007669"/>
    <property type="project" value="UniProtKB-KW"/>
</dbReference>
<dbReference type="InterPro" id="IPR051049">
    <property type="entry name" value="Dienelactone_hydrolase-like"/>
</dbReference>
<dbReference type="EMBL" id="JAJUBC010000013">
    <property type="protein sequence ID" value="MDD1793966.1"/>
    <property type="molecule type" value="Genomic_DNA"/>
</dbReference>
<dbReference type="PANTHER" id="PTHR46623:SF6">
    <property type="entry name" value="ALPHA_BETA-HYDROLASES SUPERFAMILY PROTEIN"/>
    <property type="match status" value="1"/>
</dbReference>
<dbReference type="Pfam" id="PF01738">
    <property type="entry name" value="DLH"/>
    <property type="match status" value="1"/>
</dbReference>
<protein>
    <submittedName>
        <fullName evidence="2">Dienelactone hydrolase family protein</fullName>
    </submittedName>
</protein>
<accession>A0ABT5R124</accession>
<comment type="caution">
    <text evidence="2">The sequence shown here is derived from an EMBL/GenBank/DDBJ whole genome shotgun (WGS) entry which is preliminary data.</text>
</comment>
<dbReference type="PANTHER" id="PTHR46623">
    <property type="entry name" value="CARBOXYMETHYLENEBUTENOLIDASE-RELATED"/>
    <property type="match status" value="1"/>
</dbReference>
<feature type="domain" description="Dienelactone hydrolase" evidence="1">
    <location>
        <begin position="77"/>
        <end position="169"/>
    </location>
</feature>
<name>A0ABT5R124_9GAMM</name>
<evidence type="ECO:0000313" key="2">
    <source>
        <dbReference type="EMBL" id="MDD1793966.1"/>
    </source>
</evidence>
<proteinExistence type="predicted"/>
<sequence>MKVVLVTDIFGLCESIDCLSNHLTHLDVDLEVIDPYEGMRHSFINEQDAYDAFVKQCGHDKYLSLVSESISVVKPELIIGFSAGASAVWRVSSLDSGDCRQAICFYPTQIRNHLDIKPQIPTKVVFPCTERAFNVENVSKHISTYELVNTEITSFQHGFMNKCSAAYDLAGEAYGLKLIEVHITS</sequence>